<evidence type="ECO:0000313" key="8">
    <source>
        <dbReference type="EMBL" id="SDM02870.1"/>
    </source>
</evidence>
<comment type="cofactor">
    <cofactor evidence="1">
        <name>FAD</name>
        <dbReference type="ChEBI" id="CHEBI:57692"/>
    </cofactor>
</comment>
<dbReference type="PROSITE" id="PS51387">
    <property type="entry name" value="FAD_PCMH"/>
    <property type="match status" value="1"/>
</dbReference>
<keyword evidence="4" id="KW-0274">FAD</keyword>
<dbReference type="InterPro" id="IPR016169">
    <property type="entry name" value="FAD-bd_PCMH_sub2"/>
</dbReference>
<dbReference type="PROSITE" id="PS00862">
    <property type="entry name" value="OX2_COVAL_FAD"/>
    <property type="match status" value="1"/>
</dbReference>
<dbReference type="Gene3D" id="3.40.462.20">
    <property type="match status" value="1"/>
</dbReference>
<gene>
    <name evidence="8" type="ORF">SAMN05660642_01388</name>
</gene>
<proteinExistence type="inferred from homology"/>
<dbReference type="InterPro" id="IPR016167">
    <property type="entry name" value="FAD-bd_PCMH_sub1"/>
</dbReference>
<organism evidence="8 9">
    <name type="scientific">Geodermatophilus siccatus</name>
    <dbReference type="NCBI Taxonomy" id="1137991"/>
    <lineage>
        <taxon>Bacteria</taxon>
        <taxon>Bacillati</taxon>
        <taxon>Actinomycetota</taxon>
        <taxon>Actinomycetes</taxon>
        <taxon>Geodermatophilales</taxon>
        <taxon>Geodermatophilaceae</taxon>
        <taxon>Geodermatophilus</taxon>
    </lineage>
</organism>
<dbReference type="STRING" id="1137991.SAMN05660642_01388"/>
<dbReference type="GO" id="GO:0016491">
    <property type="term" value="F:oxidoreductase activity"/>
    <property type="evidence" value="ECO:0007669"/>
    <property type="project" value="UniProtKB-KW"/>
</dbReference>
<dbReference type="Gene3D" id="3.30.465.10">
    <property type="match status" value="1"/>
</dbReference>
<keyword evidence="3" id="KW-0285">Flavoprotein</keyword>
<protein>
    <submittedName>
        <fullName evidence="8">FAD/FMN-containing dehydrogenase</fullName>
    </submittedName>
</protein>
<evidence type="ECO:0000256" key="4">
    <source>
        <dbReference type="ARBA" id="ARBA00022827"/>
    </source>
</evidence>
<dbReference type="Gene3D" id="3.30.43.10">
    <property type="entry name" value="Uridine Diphospho-n-acetylenolpyruvylglucosamine Reductase, domain 2"/>
    <property type="match status" value="1"/>
</dbReference>
<reference evidence="9" key="1">
    <citation type="submission" date="2016-10" db="EMBL/GenBank/DDBJ databases">
        <authorList>
            <person name="Varghese N."/>
            <person name="Submissions S."/>
        </authorList>
    </citation>
    <scope>NUCLEOTIDE SEQUENCE [LARGE SCALE GENOMIC DNA]</scope>
    <source>
        <strain evidence="9">DSM 45419</strain>
    </source>
</reference>
<dbReference type="InterPro" id="IPR050416">
    <property type="entry name" value="FAD-linked_Oxidoreductase"/>
</dbReference>
<dbReference type="PANTHER" id="PTHR42973">
    <property type="entry name" value="BINDING OXIDOREDUCTASE, PUTATIVE (AFU_ORTHOLOGUE AFUA_1G17690)-RELATED"/>
    <property type="match status" value="1"/>
</dbReference>
<dbReference type="OrthoDB" id="9775082at2"/>
<keyword evidence="5" id="KW-0560">Oxidoreductase</keyword>
<dbReference type="RefSeq" id="WP_091215585.1">
    <property type="nucleotide sequence ID" value="NZ_FNHE01000003.1"/>
</dbReference>
<evidence type="ECO:0000256" key="6">
    <source>
        <dbReference type="SAM" id="MobiDB-lite"/>
    </source>
</evidence>
<dbReference type="SUPFAM" id="SSF56176">
    <property type="entry name" value="FAD-binding/transporter-associated domain-like"/>
    <property type="match status" value="1"/>
</dbReference>
<evidence type="ECO:0000259" key="7">
    <source>
        <dbReference type="PROSITE" id="PS51387"/>
    </source>
</evidence>
<evidence type="ECO:0000256" key="3">
    <source>
        <dbReference type="ARBA" id="ARBA00022630"/>
    </source>
</evidence>
<sequence>MPLDDSSVTRFLQTFPGEVLRPADAGFAEARAAAVWNGAITHQPALIVRPTSTEDVAATLALARETGTDVTVRGGGHSAAGSCVEQGAVMVDLSRMNGVRLDVEARRAHVGGGASWAAVDAATAPHGLAVVGGTVSHTGVAGLTLSGGLGWLTSQQGLACDNLVAATLVTADGRTVTVTDQAEPDLMWALRGAGTNFGVVTELVFDLHEVAPMADLGLFFWPVADAAEQLAFAREYLFDLPESMGAVVAASSAPPEPFVPEQHRGTPGITVLIANWGNAEEHAAAVAPLRARAPLFELVTSLPYVALQQMLDDAEPWGIHGYAKSLNFDDLPDEAIAILLDRLPRRRSPMSEVPMFTLRGRYSEIPDDSTAWGSPRSARWAAALLGLAWDEESYAADRAWVRDLWQALRPYASGEGAYLNFETDTEERRVRVSYGEDKYRRLAALKDEWDPDNVFHHNPNVPPAAADIPTPREATPTQADKTTR</sequence>
<dbReference type="InterPro" id="IPR016166">
    <property type="entry name" value="FAD-bd_PCMH"/>
</dbReference>
<dbReference type="AlphaFoldDB" id="A0A1G9PVT0"/>
<name>A0A1G9PVT0_9ACTN</name>
<dbReference type="Pfam" id="PF08031">
    <property type="entry name" value="BBE"/>
    <property type="match status" value="1"/>
</dbReference>
<dbReference type="Pfam" id="PF01565">
    <property type="entry name" value="FAD_binding_4"/>
    <property type="match status" value="1"/>
</dbReference>
<dbReference type="GO" id="GO:0071949">
    <property type="term" value="F:FAD binding"/>
    <property type="evidence" value="ECO:0007669"/>
    <property type="project" value="InterPro"/>
</dbReference>
<evidence type="ECO:0000256" key="5">
    <source>
        <dbReference type="ARBA" id="ARBA00023002"/>
    </source>
</evidence>
<feature type="region of interest" description="Disordered" evidence="6">
    <location>
        <begin position="451"/>
        <end position="484"/>
    </location>
</feature>
<dbReference type="EMBL" id="FNHE01000003">
    <property type="protein sequence ID" value="SDM02870.1"/>
    <property type="molecule type" value="Genomic_DNA"/>
</dbReference>
<dbReference type="InterPro" id="IPR012951">
    <property type="entry name" value="BBE"/>
</dbReference>
<feature type="compositionally biased region" description="Polar residues" evidence="6">
    <location>
        <begin position="475"/>
        <end position="484"/>
    </location>
</feature>
<dbReference type="InterPro" id="IPR036318">
    <property type="entry name" value="FAD-bd_PCMH-like_sf"/>
</dbReference>
<dbReference type="Proteomes" id="UP000198680">
    <property type="component" value="Unassembled WGS sequence"/>
</dbReference>
<dbReference type="InterPro" id="IPR006093">
    <property type="entry name" value="Oxy_OxRdtase_FAD_BS"/>
</dbReference>
<dbReference type="PANTHER" id="PTHR42973:SF39">
    <property type="entry name" value="FAD-BINDING PCMH-TYPE DOMAIN-CONTAINING PROTEIN"/>
    <property type="match status" value="1"/>
</dbReference>
<keyword evidence="9" id="KW-1185">Reference proteome</keyword>
<feature type="domain" description="FAD-binding PCMH-type" evidence="7">
    <location>
        <begin position="40"/>
        <end position="210"/>
    </location>
</feature>
<evidence type="ECO:0000256" key="1">
    <source>
        <dbReference type="ARBA" id="ARBA00001974"/>
    </source>
</evidence>
<dbReference type="InterPro" id="IPR006094">
    <property type="entry name" value="Oxid_FAD_bind_N"/>
</dbReference>
<accession>A0A1G9PVT0</accession>
<comment type="similarity">
    <text evidence="2">Belongs to the oxygen-dependent FAD-linked oxidoreductase family.</text>
</comment>
<evidence type="ECO:0000256" key="2">
    <source>
        <dbReference type="ARBA" id="ARBA00005466"/>
    </source>
</evidence>
<evidence type="ECO:0000313" key="9">
    <source>
        <dbReference type="Proteomes" id="UP000198680"/>
    </source>
</evidence>